<sequence>MAMKRTGCSLLQASPPPHEKISLAAPNRPFRALKGKENIRMERAGKQNVPNENENEGVTFDVFEDFPPLPSTSVPVVEKDGGKTVAKKINKDGVIFDVKKDVLSLPSISATVPEKEEKKIKSSHTDTTTSNNTTSHHSNFVSICESKLGGSKSYNK</sequence>
<feature type="compositionally biased region" description="Low complexity" evidence="1">
    <location>
        <begin position="125"/>
        <end position="139"/>
    </location>
</feature>
<gene>
    <name evidence="2" type="ORF">OCTVUL_1B005043</name>
</gene>
<dbReference type="EMBL" id="OX597824">
    <property type="protein sequence ID" value="CAI9730225.1"/>
    <property type="molecule type" value="Genomic_DNA"/>
</dbReference>
<evidence type="ECO:0000313" key="3">
    <source>
        <dbReference type="Proteomes" id="UP001162480"/>
    </source>
</evidence>
<proteinExistence type="predicted"/>
<reference evidence="2" key="1">
    <citation type="submission" date="2023-08" db="EMBL/GenBank/DDBJ databases">
        <authorList>
            <person name="Alioto T."/>
            <person name="Alioto T."/>
            <person name="Gomez Garrido J."/>
        </authorList>
    </citation>
    <scope>NUCLEOTIDE SEQUENCE</scope>
</reference>
<feature type="region of interest" description="Disordered" evidence="1">
    <location>
        <begin position="110"/>
        <end position="142"/>
    </location>
</feature>
<keyword evidence="3" id="KW-1185">Reference proteome</keyword>
<organism evidence="2 3">
    <name type="scientific">Octopus vulgaris</name>
    <name type="common">Common octopus</name>
    <dbReference type="NCBI Taxonomy" id="6645"/>
    <lineage>
        <taxon>Eukaryota</taxon>
        <taxon>Metazoa</taxon>
        <taxon>Spiralia</taxon>
        <taxon>Lophotrochozoa</taxon>
        <taxon>Mollusca</taxon>
        <taxon>Cephalopoda</taxon>
        <taxon>Coleoidea</taxon>
        <taxon>Octopodiformes</taxon>
        <taxon>Octopoda</taxon>
        <taxon>Incirrata</taxon>
        <taxon>Octopodidae</taxon>
        <taxon>Octopus</taxon>
    </lineage>
</organism>
<dbReference type="Proteomes" id="UP001162480">
    <property type="component" value="Chromosome 11"/>
</dbReference>
<protein>
    <submittedName>
        <fullName evidence="2">Uncharacterized protein</fullName>
    </submittedName>
</protein>
<accession>A0AA36B986</accession>
<evidence type="ECO:0000313" key="2">
    <source>
        <dbReference type="EMBL" id="CAI9730225.1"/>
    </source>
</evidence>
<evidence type="ECO:0000256" key="1">
    <source>
        <dbReference type="SAM" id="MobiDB-lite"/>
    </source>
</evidence>
<name>A0AA36B986_OCTVU</name>
<feature type="region of interest" description="Disordered" evidence="1">
    <location>
        <begin position="1"/>
        <end position="23"/>
    </location>
</feature>
<feature type="compositionally biased region" description="Basic and acidic residues" evidence="1">
    <location>
        <begin position="113"/>
        <end position="124"/>
    </location>
</feature>
<dbReference type="AlphaFoldDB" id="A0AA36B986"/>